<keyword evidence="3" id="KW-1133">Transmembrane helix</keyword>
<evidence type="ECO:0000256" key="3">
    <source>
        <dbReference type="SAM" id="Phobius"/>
    </source>
</evidence>
<keyword evidence="6" id="KW-1185">Reference proteome</keyword>
<evidence type="ECO:0000256" key="1">
    <source>
        <dbReference type="ARBA" id="ARBA00022679"/>
    </source>
</evidence>
<keyword evidence="3" id="KW-0472">Membrane</keyword>
<dbReference type="SUPFAM" id="SSF55729">
    <property type="entry name" value="Acyl-CoA N-acyltransferases (Nat)"/>
    <property type="match status" value="1"/>
</dbReference>
<dbReference type="GO" id="GO:0005840">
    <property type="term" value="C:ribosome"/>
    <property type="evidence" value="ECO:0007669"/>
    <property type="project" value="UniProtKB-KW"/>
</dbReference>
<proteinExistence type="predicted"/>
<dbReference type="AlphaFoldDB" id="A0A316G492"/>
<sequence length="192" mass="20503">MTLEVRPARSADVPRLVEISRITQAEHAARLPDMFSGKDDPVCARTYPDILAGRTPGAVVVAHDGARILGHAGAAIVPVEAPEQRHHRTGLILDVSVDRDARGTGVGRLLLDALADAMRGMGATDLRAQVWTGNAASESLFTAANFAPMHREFRLSLAPSLEGPARRDTLNPAYWLLIAVGALGLGLFLAMR</sequence>
<feature type="domain" description="N-acetyltransferase" evidence="4">
    <location>
        <begin position="3"/>
        <end position="162"/>
    </location>
</feature>
<protein>
    <submittedName>
        <fullName evidence="5">Ribosomal protein S18 acetylase RimI-like enzyme</fullName>
    </submittedName>
</protein>
<comment type="caution">
    <text evidence="5">The sequence shown here is derived from an EMBL/GenBank/DDBJ whole genome shotgun (WGS) entry which is preliminary data.</text>
</comment>
<dbReference type="Pfam" id="PF00583">
    <property type="entry name" value="Acetyltransf_1"/>
    <property type="match status" value="1"/>
</dbReference>
<evidence type="ECO:0000313" key="5">
    <source>
        <dbReference type="EMBL" id="PWK55709.1"/>
    </source>
</evidence>
<evidence type="ECO:0000256" key="2">
    <source>
        <dbReference type="ARBA" id="ARBA00023315"/>
    </source>
</evidence>
<evidence type="ECO:0000259" key="4">
    <source>
        <dbReference type="PROSITE" id="PS51186"/>
    </source>
</evidence>
<name>A0A316G492_9RHOB</name>
<dbReference type="RefSeq" id="WP_126918597.1">
    <property type="nucleotide sequence ID" value="NZ_CP034588.1"/>
</dbReference>
<feature type="transmembrane region" description="Helical" evidence="3">
    <location>
        <begin position="173"/>
        <end position="191"/>
    </location>
</feature>
<keyword evidence="1" id="KW-0808">Transferase</keyword>
<dbReference type="Gene3D" id="3.40.630.30">
    <property type="match status" value="1"/>
</dbReference>
<dbReference type="PANTHER" id="PTHR43877">
    <property type="entry name" value="AMINOALKYLPHOSPHONATE N-ACETYLTRANSFERASE-RELATED-RELATED"/>
    <property type="match status" value="1"/>
</dbReference>
<accession>A0A316G492</accession>
<dbReference type="InterPro" id="IPR016181">
    <property type="entry name" value="Acyl_CoA_acyltransferase"/>
</dbReference>
<keyword evidence="5" id="KW-0689">Ribosomal protein</keyword>
<keyword evidence="3" id="KW-0812">Transmembrane</keyword>
<keyword evidence="2" id="KW-0012">Acyltransferase</keyword>
<dbReference type="OrthoDB" id="2436196at2"/>
<dbReference type="GO" id="GO:0016747">
    <property type="term" value="F:acyltransferase activity, transferring groups other than amino-acyl groups"/>
    <property type="evidence" value="ECO:0007669"/>
    <property type="project" value="InterPro"/>
</dbReference>
<organism evidence="5 6">
    <name type="scientific">Silicimonas algicola</name>
    <dbReference type="NCBI Taxonomy" id="1826607"/>
    <lineage>
        <taxon>Bacteria</taxon>
        <taxon>Pseudomonadati</taxon>
        <taxon>Pseudomonadota</taxon>
        <taxon>Alphaproteobacteria</taxon>
        <taxon>Rhodobacterales</taxon>
        <taxon>Paracoccaceae</taxon>
    </lineage>
</organism>
<evidence type="ECO:0000313" key="6">
    <source>
        <dbReference type="Proteomes" id="UP000245390"/>
    </source>
</evidence>
<dbReference type="Proteomes" id="UP000245390">
    <property type="component" value="Unassembled WGS sequence"/>
</dbReference>
<dbReference type="CDD" id="cd04301">
    <property type="entry name" value="NAT_SF"/>
    <property type="match status" value="1"/>
</dbReference>
<dbReference type="KEGG" id="salo:EF888_16405"/>
<gene>
    <name evidence="5" type="ORF">C8D95_106105</name>
</gene>
<dbReference type="EMBL" id="QGGV01000006">
    <property type="protein sequence ID" value="PWK55709.1"/>
    <property type="molecule type" value="Genomic_DNA"/>
</dbReference>
<dbReference type="InterPro" id="IPR000182">
    <property type="entry name" value="GNAT_dom"/>
</dbReference>
<reference evidence="5 6" key="1">
    <citation type="submission" date="2018-05" db="EMBL/GenBank/DDBJ databases">
        <title>Genomic Encyclopedia of Type Strains, Phase IV (KMG-IV): sequencing the most valuable type-strain genomes for metagenomic binning, comparative biology and taxonomic classification.</title>
        <authorList>
            <person name="Goeker M."/>
        </authorList>
    </citation>
    <scope>NUCLEOTIDE SEQUENCE [LARGE SCALE GENOMIC DNA]</scope>
    <source>
        <strain evidence="5 6">DSM 103371</strain>
    </source>
</reference>
<keyword evidence="5" id="KW-0687">Ribonucleoprotein</keyword>
<dbReference type="InterPro" id="IPR050832">
    <property type="entry name" value="Bact_Acetyltransf"/>
</dbReference>
<dbReference type="PROSITE" id="PS51186">
    <property type="entry name" value="GNAT"/>
    <property type="match status" value="1"/>
</dbReference>